<keyword evidence="2 4" id="KW-0808">Transferase</keyword>
<dbReference type="GO" id="GO:0008887">
    <property type="term" value="F:glycerate kinase activity"/>
    <property type="evidence" value="ECO:0007669"/>
    <property type="project" value="UniProtKB-UniRule"/>
</dbReference>
<dbReference type="PIRSF" id="PIRSF006078">
    <property type="entry name" value="GlxK"/>
    <property type="match status" value="1"/>
</dbReference>
<dbReference type="Gene3D" id="3.90.1510.10">
    <property type="entry name" value="Glycerate kinase, domain 2"/>
    <property type="match status" value="1"/>
</dbReference>
<dbReference type="InterPro" id="IPR018197">
    <property type="entry name" value="Glycerate_kinase_RE-like"/>
</dbReference>
<evidence type="ECO:0000313" key="5">
    <source>
        <dbReference type="EMBL" id="HIS46327.1"/>
    </source>
</evidence>
<protein>
    <submittedName>
        <fullName evidence="5">Glycerate kinase</fullName>
    </submittedName>
</protein>
<dbReference type="PANTHER" id="PTHR21599">
    <property type="entry name" value="GLYCERATE KINASE"/>
    <property type="match status" value="1"/>
</dbReference>
<dbReference type="Gene3D" id="3.40.50.10350">
    <property type="entry name" value="Glycerate kinase, domain 1"/>
    <property type="match status" value="1"/>
</dbReference>
<evidence type="ECO:0000256" key="2">
    <source>
        <dbReference type="ARBA" id="ARBA00022679"/>
    </source>
</evidence>
<evidence type="ECO:0000256" key="4">
    <source>
        <dbReference type="PIRNR" id="PIRNR006078"/>
    </source>
</evidence>
<dbReference type="SUPFAM" id="SSF110738">
    <property type="entry name" value="Glycerate kinase I"/>
    <property type="match status" value="1"/>
</dbReference>
<dbReference type="InterPro" id="IPR018193">
    <property type="entry name" value="Glyc_kinase_flavodox-like_fold"/>
</dbReference>
<dbReference type="NCBIfam" id="TIGR00045">
    <property type="entry name" value="glycerate kinase"/>
    <property type="match status" value="1"/>
</dbReference>
<dbReference type="GO" id="GO:0031388">
    <property type="term" value="P:organic acid phosphorylation"/>
    <property type="evidence" value="ECO:0007669"/>
    <property type="project" value="UniProtKB-UniRule"/>
</dbReference>
<comment type="caution">
    <text evidence="5">The sequence shown here is derived from an EMBL/GenBank/DDBJ whole genome shotgun (WGS) entry which is preliminary data.</text>
</comment>
<dbReference type="InterPro" id="IPR004381">
    <property type="entry name" value="Glycerate_kinase"/>
</dbReference>
<gene>
    <name evidence="5" type="ORF">IAB46_02005</name>
</gene>
<reference evidence="5" key="1">
    <citation type="submission" date="2020-10" db="EMBL/GenBank/DDBJ databases">
        <authorList>
            <person name="Gilroy R."/>
        </authorList>
    </citation>
    <scope>NUCLEOTIDE SEQUENCE</scope>
    <source>
        <strain evidence="5">CHK178-757</strain>
    </source>
</reference>
<organism evidence="5 6">
    <name type="scientific">Candidatus Scybalocola faecigallinarum</name>
    <dbReference type="NCBI Taxonomy" id="2840941"/>
    <lineage>
        <taxon>Bacteria</taxon>
        <taxon>Bacillati</taxon>
        <taxon>Bacillota</taxon>
        <taxon>Clostridia</taxon>
        <taxon>Lachnospirales</taxon>
        <taxon>Lachnospiraceae</taxon>
        <taxon>Lachnospiraceae incertae sedis</taxon>
        <taxon>Candidatus Scybalocola (ex Gilroy et al. 2021)</taxon>
    </lineage>
</organism>
<evidence type="ECO:0000256" key="1">
    <source>
        <dbReference type="ARBA" id="ARBA00006284"/>
    </source>
</evidence>
<dbReference type="AlphaFoldDB" id="A0A9D1F3F4"/>
<name>A0A9D1F3F4_9FIRM</name>
<dbReference type="EMBL" id="DVIT01000008">
    <property type="protein sequence ID" value="HIS46327.1"/>
    <property type="molecule type" value="Genomic_DNA"/>
</dbReference>
<dbReference type="Pfam" id="PF02595">
    <property type="entry name" value="Gly_kinase"/>
    <property type="match status" value="1"/>
</dbReference>
<reference evidence="5" key="2">
    <citation type="journal article" date="2021" name="PeerJ">
        <title>Extensive microbial diversity within the chicken gut microbiome revealed by metagenomics and culture.</title>
        <authorList>
            <person name="Gilroy R."/>
            <person name="Ravi A."/>
            <person name="Getino M."/>
            <person name="Pursley I."/>
            <person name="Horton D.L."/>
            <person name="Alikhan N.F."/>
            <person name="Baker D."/>
            <person name="Gharbi K."/>
            <person name="Hall N."/>
            <person name="Watson M."/>
            <person name="Adriaenssens E.M."/>
            <person name="Foster-Nyarko E."/>
            <person name="Jarju S."/>
            <person name="Secka A."/>
            <person name="Antonio M."/>
            <person name="Oren A."/>
            <person name="Chaudhuri R.R."/>
            <person name="La Ragione R."/>
            <person name="Hildebrand F."/>
            <person name="Pallen M.J."/>
        </authorList>
    </citation>
    <scope>NUCLEOTIDE SEQUENCE</scope>
    <source>
        <strain evidence="5">CHK178-757</strain>
    </source>
</reference>
<evidence type="ECO:0000313" key="6">
    <source>
        <dbReference type="Proteomes" id="UP000823927"/>
    </source>
</evidence>
<evidence type="ECO:0000256" key="3">
    <source>
        <dbReference type="ARBA" id="ARBA00022777"/>
    </source>
</evidence>
<dbReference type="InterPro" id="IPR036129">
    <property type="entry name" value="Glycerate_kinase_sf"/>
</dbReference>
<sequence length="381" mass="39939">MSLKVVAAIDSFKGSMSSLEAGQAAREGILRAVPDACVQVCPLADGGEGTMEALVEALGGERRQVEVTGPLGTPVTCTYGIIPAAKTAVMEMSQAAGITLVPEEKRNPMDTTTFGVGEMIRDAIEKGCRKFIMGIGGSATNDGGAGMLMALGYDLLDQEGRPIPYGAAGLEKLVKIGTDHVLPQLSQCTFTIACDVDNPLCGSRGCSAVFGPQKGADEAMIRQMDQWLERFAHLAKTEFPDADSTLPGSGAAGGLGFALRTFLNGSLESGIQIVIRETGLEAYIRDADVVITGEGRLDEQTAMGKAPAGVASLGKKYKKTVIAVAGSVASSARVCNEKGIDAYFPILRGICTLQEAMAPENAKRNMADTVEQIFRLFSSDD</sequence>
<proteinExistence type="inferred from homology"/>
<dbReference type="Proteomes" id="UP000823927">
    <property type="component" value="Unassembled WGS sequence"/>
</dbReference>
<dbReference type="PANTHER" id="PTHR21599:SF0">
    <property type="entry name" value="GLYCERATE KINASE"/>
    <property type="match status" value="1"/>
</dbReference>
<keyword evidence="3 4" id="KW-0418">Kinase</keyword>
<comment type="similarity">
    <text evidence="1 4">Belongs to the glycerate kinase type-1 family.</text>
</comment>
<accession>A0A9D1F3F4</accession>